<gene>
    <name evidence="4" type="ORF">SAMN05444267_102055</name>
</gene>
<name>A0A1M7BQY4_9FLAO</name>
<sequence length="462" mass="51674">MKNQWLDNMRSRMEDHESDVPDGLWDDIKDELFNEEGENTVVGLGSENELARQEKKTSGKKIRTILYRMSAVAAVIALFFAGNEVIQFYNKKEPSKKIAEIGKGVSIKKNNNPLVSNELEKEGIIAIQQNNEQHNNILNRTTSTLKKYLTKVTGNELNTIENSTSENLNIAREADLFKQDQHTAQETDINSDNQSLNEINTHTETLGNEVEFQNKLATADVPKKTKRQRDQSWMLSLLTGKASPSSAEQFPGYATLSGSPVRVSDLFSAAGYEESPLREVLLANQNEKVDAKIQHKIPVTLGISMYYSLGKKWGIGTGINYTKLSSELRTGSETNFIKSDQTVHYIGVPVQVNYNVVQKGVFTGYVTAGALIEKSVAGNVKTKYIVNDEVKDEIKENVETKPFQFSVNTAVGIQLKVANKIGIYAEPGIGYHFKDNSSLNTIYKEKPFNFNMNFGIRLLIDK</sequence>
<evidence type="ECO:0000256" key="1">
    <source>
        <dbReference type="SAM" id="MobiDB-lite"/>
    </source>
</evidence>
<dbReference type="Proteomes" id="UP000184364">
    <property type="component" value="Unassembled WGS sequence"/>
</dbReference>
<feature type="compositionally biased region" description="Basic and acidic residues" evidence="1">
    <location>
        <begin position="9"/>
        <end position="19"/>
    </location>
</feature>
<dbReference type="InterPro" id="IPR025665">
    <property type="entry name" value="Beta-barrel_OMP_2"/>
</dbReference>
<evidence type="ECO:0000313" key="5">
    <source>
        <dbReference type="Proteomes" id="UP000184364"/>
    </source>
</evidence>
<proteinExistence type="predicted"/>
<keyword evidence="2" id="KW-0472">Membrane</keyword>
<dbReference type="Gene3D" id="2.40.160.20">
    <property type="match status" value="1"/>
</dbReference>
<dbReference type="AlphaFoldDB" id="A0A1M7BQY4"/>
<dbReference type="SUPFAM" id="SSF56925">
    <property type="entry name" value="OMPA-like"/>
    <property type="match status" value="1"/>
</dbReference>
<feature type="transmembrane region" description="Helical" evidence="2">
    <location>
        <begin position="65"/>
        <end position="82"/>
    </location>
</feature>
<reference evidence="5" key="1">
    <citation type="submission" date="2016-11" db="EMBL/GenBank/DDBJ databases">
        <authorList>
            <person name="Varghese N."/>
            <person name="Submissions S."/>
        </authorList>
    </citation>
    <scope>NUCLEOTIDE SEQUENCE [LARGE SCALE GENOMIC DNA]</scope>
    <source>
        <strain evidence="5">DSM 26899</strain>
    </source>
</reference>
<dbReference type="InterPro" id="IPR011250">
    <property type="entry name" value="OMP/PagP_B-barrel"/>
</dbReference>
<keyword evidence="2" id="KW-1133">Transmembrane helix</keyword>
<feature type="domain" description="Outer membrane protein beta-barrel" evidence="3">
    <location>
        <begin position="292"/>
        <end position="424"/>
    </location>
</feature>
<protein>
    <submittedName>
        <fullName evidence="4">Outer membrane protein beta-barrel domain-containing protein</fullName>
    </submittedName>
</protein>
<organism evidence="4 5">
    <name type="scientific">Chryseobacterium polytrichastri</name>
    <dbReference type="NCBI Taxonomy" id="1302687"/>
    <lineage>
        <taxon>Bacteria</taxon>
        <taxon>Pseudomonadati</taxon>
        <taxon>Bacteroidota</taxon>
        <taxon>Flavobacteriia</taxon>
        <taxon>Flavobacteriales</taxon>
        <taxon>Weeksellaceae</taxon>
        <taxon>Chryseobacterium group</taxon>
        <taxon>Chryseobacterium</taxon>
    </lineage>
</organism>
<keyword evidence="5" id="KW-1185">Reference proteome</keyword>
<dbReference type="OrthoDB" id="1150526at2"/>
<dbReference type="EMBL" id="FRAV01000020">
    <property type="protein sequence ID" value="SHL57364.1"/>
    <property type="molecule type" value="Genomic_DNA"/>
</dbReference>
<evidence type="ECO:0000256" key="2">
    <source>
        <dbReference type="SAM" id="Phobius"/>
    </source>
</evidence>
<evidence type="ECO:0000259" key="3">
    <source>
        <dbReference type="Pfam" id="PF13568"/>
    </source>
</evidence>
<evidence type="ECO:0000313" key="4">
    <source>
        <dbReference type="EMBL" id="SHL57364.1"/>
    </source>
</evidence>
<dbReference type="RefSeq" id="WP_073293622.1">
    <property type="nucleotide sequence ID" value="NZ_FRAV01000020.1"/>
</dbReference>
<dbReference type="Pfam" id="PF13568">
    <property type="entry name" value="OMP_b-brl_2"/>
    <property type="match status" value="1"/>
</dbReference>
<accession>A0A1M7BQY4</accession>
<keyword evidence="2" id="KW-0812">Transmembrane</keyword>
<feature type="region of interest" description="Disordered" evidence="1">
    <location>
        <begin position="1"/>
        <end position="21"/>
    </location>
</feature>
<dbReference type="STRING" id="1302687.SAMN05444267_102055"/>